<dbReference type="AlphaFoldDB" id="A0A8J3PV64"/>
<name>A0A8J3PV64_9ACTN</name>
<organism evidence="2 3">
    <name type="scientific">Planotetraspora kaengkrachanensis</name>
    <dbReference type="NCBI Taxonomy" id="575193"/>
    <lineage>
        <taxon>Bacteria</taxon>
        <taxon>Bacillati</taxon>
        <taxon>Actinomycetota</taxon>
        <taxon>Actinomycetes</taxon>
        <taxon>Streptosporangiales</taxon>
        <taxon>Streptosporangiaceae</taxon>
        <taxon>Planotetraspora</taxon>
    </lineage>
</organism>
<dbReference type="EMBL" id="BONV01000022">
    <property type="protein sequence ID" value="GIG81607.1"/>
    <property type="molecule type" value="Genomic_DNA"/>
</dbReference>
<dbReference type="InterPro" id="IPR000182">
    <property type="entry name" value="GNAT_dom"/>
</dbReference>
<comment type="caution">
    <text evidence="2">The sequence shown here is derived from an EMBL/GenBank/DDBJ whole genome shotgun (WGS) entry which is preliminary data.</text>
</comment>
<protein>
    <recommendedName>
        <fullName evidence="1">N-acetyltransferase domain-containing protein</fullName>
    </recommendedName>
</protein>
<sequence>MAWHDVMHAEDVQIHESPLESARFGCSVERLTVPLDAEDSFIAVREAVRGSDADVIVLRYPAQYVAWFAQLIALGRTAILADSLAYWRVRAGEGRAPDPSNNLDTTGIVCPATTKALIADIFARYGNHYLANPLFKIGDALAGYQEWAQRSVDEGRCLALWEREVDDALGLATLDETALRTEILLAGIAGKAQGRGLYAHLLKGVEDRTLARGAAEVVISTQGHNTRVQRAWARYGFEPVCTLLTVHLVRPTLLAAV</sequence>
<accession>A0A8J3PV64</accession>
<dbReference type="Gene3D" id="3.40.630.30">
    <property type="match status" value="1"/>
</dbReference>
<dbReference type="InterPro" id="IPR016181">
    <property type="entry name" value="Acyl_CoA_acyltransferase"/>
</dbReference>
<feature type="domain" description="N-acetyltransferase" evidence="1">
    <location>
        <begin position="112"/>
        <end position="257"/>
    </location>
</feature>
<evidence type="ECO:0000313" key="2">
    <source>
        <dbReference type="EMBL" id="GIG81607.1"/>
    </source>
</evidence>
<dbReference type="SUPFAM" id="SSF55729">
    <property type="entry name" value="Acyl-CoA N-acyltransferases (Nat)"/>
    <property type="match status" value="1"/>
</dbReference>
<dbReference type="GO" id="GO:0016747">
    <property type="term" value="F:acyltransferase activity, transferring groups other than amino-acyl groups"/>
    <property type="evidence" value="ECO:0007669"/>
    <property type="project" value="InterPro"/>
</dbReference>
<keyword evidence="3" id="KW-1185">Reference proteome</keyword>
<gene>
    <name evidence="2" type="ORF">Pka01_47340</name>
</gene>
<dbReference type="Pfam" id="PF00583">
    <property type="entry name" value="Acetyltransf_1"/>
    <property type="match status" value="1"/>
</dbReference>
<evidence type="ECO:0000259" key="1">
    <source>
        <dbReference type="PROSITE" id="PS51186"/>
    </source>
</evidence>
<dbReference type="PROSITE" id="PS51186">
    <property type="entry name" value="GNAT"/>
    <property type="match status" value="1"/>
</dbReference>
<dbReference type="Proteomes" id="UP000630097">
    <property type="component" value="Unassembled WGS sequence"/>
</dbReference>
<proteinExistence type="predicted"/>
<evidence type="ECO:0000313" key="3">
    <source>
        <dbReference type="Proteomes" id="UP000630097"/>
    </source>
</evidence>
<reference evidence="2 3" key="1">
    <citation type="submission" date="2021-01" db="EMBL/GenBank/DDBJ databases">
        <title>Whole genome shotgun sequence of Planotetraspora kaengkrachanensis NBRC 104272.</title>
        <authorList>
            <person name="Komaki H."/>
            <person name="Tamura T."/>
        </authorList>
    </citation>
    <scope>NUCLEOTIDE SEQUENCE [LARGE SCALE GENOMIC DNA]</scope>
    <source>
        <strain evidence="2 3">NBRC 104272</strain>
    </source>
</reference>